<dbReference type="Gene3D" id="1.10.3730.10">
    <property type="entry name" value="ProC C-terminal domain-like"/>
    <property type="match status" value="1"/>
</dbReference>
<dbReference type="InterPro" id="IPR000304">
    <property type="entry name" value="Pyrroline-COOH_reductase"/>
</dbReference>
<feature type="domain" description="Pyrroline-5-carboxylate reductase catalytic N-terminal" evidence="6">
    <location>
        <begin position="3"/>
        <end position="94"/>
    </location>
</feature>
<evidence type="ECO:0000259" key="6">
    <source>
        <dbReference type="Pfam" id="PF03807"/>
    </source>
</evidence>
<dbReference type="UniPathway" id="UPA00098">
    <property type="reaction ID" value="UER00361"/>
</dbReference>
<comment type="catalytic activity">
    <reaction evidence="4">
        <text>L-proline + NAD(+) = (S)-1-pyrroline-5-carboxylate + NADH + 2 H(+)</text>
        <dbReference type="Rhea" id="RHEA:14105"/>
        <dbReference type="ChEBI" id="CHEBI:15378"/>
        <dbReference type="ChEBI" id="CHEBI:17388"/>
        <dbReference type="ChEBI" id="CHEBI:57540"/>
        <dbReference type="ChEBI" id="CHEBI:57945"/>
        <dbReference type="ChEBI" id="CHEBI:60039"/>
        <dbReference type="EC" id="1.5.1.2"/>
    </reaction>
</comment>
<dbReference type="InterPro" id="IPR008927">
    <property type="entry name" value="6-PGluconate_DH-like_C_sf"/>
</dbReference>
<dbReference type="GO" id="GO:0055129">
    <property type="term" value="P:L-proline biosynthetic process"/>
    <property type="evidence" value="ECO:0007669"/>
    <property type="project" value="UniProtKB-UniRule"/>
</dbReference>
<accession>A0A368BLW8</accession>
<keyword evidence="4" id="KW-0963">Cytoplasm</keyword>
<evidence type="ECO:0000313" key="9">
    <source>
        <dbReference type="Proteomes" id="UP000253032"/>
    </source>
</evidence>
<dbReference type="SUPFAM" id="SSF51735">
    <property type="entry name" value="NAD(P)-binding Rossmann-fold domains"/>
    <property type="match status" value="1"/>
</dbReference>
<comment type="pathway">
    <text evidence="4">Amino-acid biosynthesis; L-proline biosynthesis; L-proline from L-glutamate 5-semialdehyde: step 1/1.</text>
</comment>
<comment type="caution">
    <text evidence="8">The sequence shown here is derived from an EMBL/GenBank/DDBJ whole genome shotgun (WGS) entry which is preliminary data.</text>
</comment>
<proteinExistence type="inferred from homology"/>
<dbReference type="GO" id="GO:0005737">
    <property type="term" value="C:cytoplasm"/>
    <property type="evidence" value="ECO:0007669"/>
    <property type="project" value="UniProtKB-SubCell"/>
</dbReference>
<comment type="catalytic activity">
    <reaction evidence="4">
        <text>L-proline + NADP(+) = (S)-1-pyrroline-5-carboxylate + NADPH + 2 H(+)</text>
        <dbReference type="Rhea" id="RHEA:14109"/>
        <dbReference type="ChEBI" id="CHEBI:15378"/>
        <dbReference type="ChEBI" id="CHEBI:17388"/>
        <dbReference type="ChEBI" id="CHEBI:57783"/>
        <dbReference type="ChEBI" id="CHEBI:58349"/>
        <dbReference type="ChEBI" id="CHEBI:60039"/>
        <dbReference type="EC" id="1.5.1.2"/>
    </reaction>
</comment>
<dbReference type="AlphaFoldDB" id="A0A368BLW8"/>
<dbReference type="SUPFAM" id="SSF48179">
    <property type="entry name" value="6-phosphogluconate dehydrogenase C-terminal domain-like"/>
    <property type="match status" value="1"/>
</dbReference>
<dbReference type="PIRSF" id="PIRSF000193">
    <property type="entry name" value="Pyrrol-5-carb_rd"/>
    <property type="match status" value="1"/>
</dbReference>
<evidence type="ECO:0000313" key="8">
    <source>
        <dbReference type="EMBL" id="RCL37884.1"/>
    </source>
</evidence>
<dbReference type="GO" id="GO:0004735">
    <property type="term" value="F:pyrroline-5-carboxylate reductase activity"/>
    <property type="evidence" value="ECO:0007669"/>
    <property type="project" value="UniProtKB-UniRule"/>
</dbReference>
<dbReference type="Gene3D" id="3.40.50.720">
    <property type="entry name" value="NAD(P)-binding Rossmann-like Domain"/>
    <property type="match status" value="1"/>
</dbReference>
<dbReference type="PANTHER" id="PTHR11645">
    <property type="entry name" value="PYRROLINE-5-CARBOXYLATE REDUCTASE"/>
    <property type="match status" value="1"/>
</dbReference>
<dbReference type="HAMAP" id="MF_01925">
    <property type="entry name" value="P5C_reductase"/>
    <property type="match status" value="1"/>
</dbReference>
<dbReference type="EC" id="1.5.1.2" evidence="4"/>
<dbReference type="EMBL" id="QOPC01000016">
    <property type="protein sequence ID" value="RCL37884.1"/>
    <property type="molecule type" value="Genomic_DNA"/>
</dbReference>
<evidence type="ECO:0000256" key="1">
    <source>
        <dbReference type="ARBA" id="ARBA00005525"/>
    </source>
</evidence>
<evidence type="ECO:0000256" key="5">
    <source>
        <dbReference type="PIRSR" id="PIRSR000193-1"/>
    </source>
</evidence>
<dbReference type="InterPro" id="IPR036291">
    <property type="entry name" value="NAD(P)-bd_dom_sf"/>
</dbReference>
<feature type="binding site" evidence="5">
    <location>
        <position position="54"/>
    </location>
    <ligand>
        <name>NADPH</name>
        <dbReference type="ChEBI" id="CHEBI:57783"/>
    </ligand>
</feature>
<organism evidence="8 9">
    <name type="scientific">SAR86 cluster bacterium</name>
    <dbReference type="NCBI Taxonomy" id="2030880"/>
    <lineage>
        <taxon>Bacteria</taxon>
        <taxon>Pseudomonadati</taxon>
        <taxon>Pseudomonadota</taxon>
        <taxon>Gammaproteobacteria</taxon>
        <taxon>SAR86 cluster</taxon>
    </lineage>
</organism>
<dbReference type="Pfam" id="PF14748">
    <property type="entry name" value="P5CR_dimer"/>
    <property type="match status" value="1"/>
</dbReference>
<comment type="subcellular location">
    <subcellularLocation>
        <location evidence="4">Cytoplasm</location>
    </subcellularLocation>
</comment>
<comment type="function">
    <text evidence="4">Catalyzes the reduction of 1-pyrroline-5-carboxylate (PCA) to L-proline.</text>
</comment>
<reference evidence="8 9" key="1">
    <citation type="journal article" date="2018" name="Microbiome">
        <title>Fine metagenomic profile of the Mediterranean stratified and mixed water columns revealed by assembly and recruitment.</title>
        <authorList>
            <person name="Haro-Moreno J.M."/>
            <person name="Lopez-Perez M."/>
            <person name="De La Torre J.R."/>
            <person name="Picazo A."/>
            <person name="Camacho A."/>
            <person name="Rodriguez-Valera F."/>
        </authorList>
    </citation>
    <scope>NUCLEOTIDE SEQUENCE [LARGE SCALE GENOMIC DNA]</scope>
    <source>
        <strain evidence="8">MED-G84</strain>
    </source>
</reference>
<feature type="binding site" evidence="5">
    <location>
        <begin position="66"/>
        <end position="69"/>
    </location>
    <ligand>
        <name>NADP(+)</name>
        <dbReference type="ChEBI" id="CHEBI:58349"/>
    </ligand>
</feature>
<evidence type="ECO:0000259" key="7">
    <source>
        <dbReference type="Pfam" id="PF14748"/>
    </source>
</evidence>
<dbReference type="Proteomes" id="UP000253032">
    <property type="component" value="Unassembled WGS sequence"/>
</dbReference>
<dbReference type="PANTHER" id="PTHR11645:SF0">
    <property type="entry name" value="PYRROLINE-5-CARBOXYLATE REDUCTASE 3"/>
    <property type="match status" value="1"/>
</dbReference>
<name>A0A368BLW8_9GAMM</name>
<dbReference type="Pfam" id="PF03807">
    <property type="entry name" value="F420_oxidored"/>
    <property type="match status" value="1"/>
</dbReference>
<evidence type="ECO:0000256" key="4">
    <source>
        <dbReference type="HAMAP-Rule" id="MF_01925"/>
    </source>
</evidence>
<keyword evidence="4" id="KW-0641">Proline biosynthesis</keyword>
<evidence type="ECO:0000256" key="3">
    <source>
        <dbReference type="ARBA" id="ARBA00023002"/>
    </source>
</evidence>
<evidence type="ECO:0000256" key="2">
    <source>
        <dbReference type="ARBA" id="ARBA00022857"/>
    </source>
</evidence>
<comment type="similarity">
    <text evidence="1 4">Belongs to the pyrroline-5-carboxylate reductase family.</text>
</comment>
<dbReference type="InterPro" id="IPR029036">
    <property type="entry name" value="P5CR_dimer"/>
</dbReference>
<keyword evidence="4" id="KW-0028">Amino-acid biosynthesis</keyword>
<feature type="domain" description="Pyrroline-5-carboxylate reductase dimerisation" evidence="7">
    <location>
        <begin position="153"/>
        <end position="256"/>
    </location>
</feature>
<keyword evidence="2 4" id="KW-0521">NADP</keyword>
<protein>
    <recommendedName>
        <fullName evidence="4">Pyrroline-5-carboxylate reductase</fullName>
        <shortName evidence="4">P5C reductase</shortName>
        <shortName evidence="4">P5CR</shortName>
        <ecNumber evidence="4">1.5.1.2</ecNumber>
    </recommendedName>
    <alternativeName>
        <fullName evidence="4">PCA reductase</fullName>
    </alternativeName>
</protein>
<sequence>MNICFVGFGNIAQAIIEGLFKSGMTTENIACIERNQQKIELLKEKNLRMIQLENLASENFDLILLAVKPKDALRTEKDIFDSAPESILITVVAGIALNKYSRPGSVIRSMPNTACAFGKGITGLYADDQKSHGFKNAIKLFSRTGHVLALENEGEMHRFTSIIGSGQAFLFQVLKVYLLELEKISFNDGNNLNDVFNHFVSSLGDSFAEEPDFENLINRIKSPGGTTQAGLESLENSELDKIFREAFEAAKNRSIEISNEQ</sequence>
<keyword evidence="3 4" id="KW-0560">Oxidoreductase</keyword>
<dbReference type="InterPro" id="IPR028939">
    <property type="entry name" value="P5C_Rdtase_cat_N"/>
</dbReference>
<gene>
    <name evidence="4" type="primary">proC</name>
    <name evidence="8" type="ORF">DBW98_03290</name>
</gene>